<dbReference type="Gene3D" id="3.20.110.10">
    <property type="entry name" value="Glycoside hydrolase 38, N terminal domain"/>
    <property type="match status" value="1"/>
</dbReference>
<dbReference type="InterPro" id="IPR027291">
    <property type="entry name" value="Glyco_hydro_38_N_sf"/>
</dbReference>
<dbReference type="GO" id="GO:0005764">
    <property type="term" value="C:lysosome"/>
    <property type="evidence" value="ECO:0007669"/>
    <property type="project" value="TreeGrafter"/>
</dbReference>
<dbReference type="Pfam" id="PF01074">
    <property type="entry name" value="Glyco_hydro_38N"/>
    <property type="match status" value="1"/>
</dbReference>
<evidence type="ECO:0000259" key="1">
    <source>
        <dbReference type="Pfam" id="PF01074"/>
    </source>
</evidence>
<dbReference type="WBParaSite" id="ASIM_0002081801-mRNA-1">
    <property type="protein sequence ID" value="ASIM_0002081801-mRNA-1"/>
    <property type="gene ID" value="ASIM_0002081801"/>
</dbReference>
<organism evidence="2">
    <name type="scientific">Anisakis simplex</name>
    <name type="common">Herring worm</name>
    <dbReference type="NCBI Taxonomy" id="6269"/>
    <lineage>
        <taxon>Eukaryota</taxon>
        <taxon>Metazoa</taxon>
        <taxon>Ecdysozoa</taxon>
        <taxon>Nematoda</taxon>
        <taxon>Chromadorea</taxon>
        <taxon>Rhabditida</taxon>
        <taxon>Spirurina</taxon>
        <taxon>Ascaridomorpha</taxon>
        <taxon>Ascaridoidea</taxon>
        <taxon>Anisakidae</taxon>
        <taxon>Anisakis</taxon>
        <taxon>Anisakis simplex complex</taxon>
    </lineage>
</organism>
<sequence length="135" mass="15721">LQSKNFLAAKQKLVPVGVQYIVNNVVTELQKDLSRRFSWAETGFLWRWINTHHDFQRHNLVKLVQRGQLEIIGGGWVQNDEATTHYIDIVDQMTFGLRKLNQTFGRCGIPRVAWQIDPFGHSREMANLFAMVRDL</sequence>
<dbReference type="PANTHER" id="PTHR11607:SF3">
    <property type="entry name" value="LYSOSOMAL ALPHA-MANNOSIDASE"/>
    <property type="match status" value="1"/>
</dbReference>
<dbReference type="PANTHER" id="PTHR11607">
    <property type="entry name" value="ALPHA-MANNOSIDASE"/>
    <property type="match status" value="1"/>
</dbReference>
<name>A0A0M3KIJ9_ANISI</name>
<dbReference type="InterPro" id="IPR050843">
    <property type="entry name" value="Glycosyl_Hydrlase_38"/>
</dbReference>
<dbReference type="GO" id="GO:0006013">
    <property type="term" value="P:mannose metabolic process"/>
    <property type="evidence" value="ECO:0007669"/>
    <property type="project" value="InterPro"/>
</dbReference>
<protein>
    <submittedName>
        <fullName evidence="2">Glyco_hydro_38N domain-containing protein</fullName>
    </submittedName>
</protein>
<proteinExistence type="predicted"/>
<dbReference type="SUPFAM" id="SSF88713">
    <property type="entry name" value="Glycoside hydrolase/deacetylase"/>
    <property type="match status" value="1"/>
</dbReference>
<dbReference type="InterPro" id="IPR011330">
    <property type="entry name" value="Glyco_hydro/deAcase_b/a-brl"/>
</dbReference>
<feature type="domain" description="Glycoside hydrolase family 38 N-terminal" evidence="1">
    <location>
        <begin position="17"/>
        <end position="130"/>
    </location>
</feature>
<accession>A0A0M3KIJ9</accession>
<dbReference type="AlphaFoldDB" id="A0A0M3KIJ9"/>
<evidence type="ECO:0000313" key="2">
    <source>
        <dbReference type="WBParaSite" id="ASIM_0002081801-mRNA-1"/>
    </source>
</evidence>
<reference evidence="2" key="1">
    <citation type="submission" date="2017-02" db="UniProtKB">
        <authorList>
            <consortium name="WormBaseParasite"/>
        </authorList>
    </citation>
    <scope>IDENTIFICATION</scope>
</reference>
<dbReference type="GO" id="GO:0004559">
    <property type="term" value="F:alpha-mannosidase activity"/>
    <property type="evidence" value="ECO:0007669"/>
    <property type="project" value="InterPro"/>
</dbReference>
<dbReference type="InterPro" id="IPR000602">
    <property type="entry name" value="Glyco_hydro_38_N"/>
</dbReference>